<dbReference type="Proteomes" id="UP000663844">
    <property type="component" value="Unassembled WGS sequence"/>
</dbReference>
<dbReference type="AlphaFoldDB" id="A0A819FW94"/>
<evidence type="ECO:0000313" key="6">
    <source>
        <dbReference type="EMBL" id="CAF3872231.1"/>
    </source>
</evidence>
<evidence type="ECO:0000313" key="2">
    <source>
        <dbReference type="EMBL" id="CAF0854463.1"/>
    </source>
</evidence>
<comment type="caution">
    <text evidence="6">The sequence shown here is derived from an EMBL/GenBank/DDBJ whole genome shotgun (WGS) entry which is preliminary data.</text>
</comment>
<sequence length="80" mass="8800">MKRTIISSKNSNNANVKPNLTLEGVVVVVTAIQGSQITKQGKYLTALVCDSNENVNRIAKYLSSKSNCSLHTKMIEYLNN</sequence>
<dbReference type="EMBL" id="CAJOAZ010001757">
    <property type="protein sequence ID" value="CAF3853088.1"/>
    <property type="molecule type" value="Genomic_DNA"/>
</dbReference>
<protein>
    <submittedName>
        <fullName evidence="6">Uncharacterized protein</fullName>
    </submittedName>
</protein>
<dbReference type="EMBL" id="CAJOBB010001548">
    <property type="protein sequence ID" value="CAF3872231.1"/>
    <property type="molecule type" value="Genomic_DNA"/>
</dbReference>
<dbReference type="EMBL" id="CAJOAY010001256">
    <property type="protein sequence ID" value="CAF3817871.1"/>
    <property type="molecule type" value="Genomic_DNA"/>
</dbReference>
<gene>
    <name evidence="2" type="ORF">IZO911_LOCUS9776</name>
    <name evidence="1" type="ORF">JYZ213_LOCUS7602</name>
    <name evidence="6" type="ORF">KXQ929_LOCUS21275</name>
    <name evidence="4" type="ORF">OKA104_LOCUS19479</name>
    <name evidence="5" type="ORF">OXD698_LOCUS21379</name>
    <name evidence="3" type="ORF">VCS650_LOCUS7532</name>
</gene>
<organism evidence="6 7">
    <name type="scientific">Adineta steineri</name>
    <dbReference type="NCBI Taxonomy" id="433720"/>
    <lineage>
        <taxon>Eukaryota</taxon>
        <taxon>Metazoa</taxon>
        <taxon>Spiralia</taxon>
        <taxon>Gnathifera</taxon>
        <taxon>Rotifera</taxon>
        <taxon>Eurotatoria</taxon>
        <taxon>Bdelloidea</taxon>
        <taxon>Adinetida</taxon>
        <taxon>Adinetidae</taxon>
        <taxon>Adineta</taxon>
    </lineage>
</organism>
<evidence type="ECO:0000313" key="1">
    <source>
        <dbReference type="EMBL" id="CAF0845450.1"/>
    </source>
</evidence>
<accession>A0A819FW94</accession>
<evidence type="ECO:0000313" key="4">
    <source>
        <dbReference type="EMBL" id="CAF3817871.1"/>
    </source>
</evidence>
<dbReference type="EMBL" id="CAJNOE010000069">
    <property type="protein sequence ID" value="CAF0854463.1"/>
    <property type="molecule type" value="Genomic_DNA"/>
</dbReference>
<dbReference type="Proteomes" id="UP000663868">
    <property type="component" value="Unassembled WGS sequence"/>
</dbReference>
<dbReference type="Proteomes" id="UP000663845">
    <property type="component" value="Unassembled WGS sequence"/>
</dbReference>
<proteinExistence type="predicted"/>
<reference evidence="6" key="1">
    <citation type="submission" date="2021-02" db="EMBL/GenBank/DDBJ databases">
        <authorList>
            <person name="Nowell W R."/>
        </authorList>
    </citation>
    <scope>NUCLEOTIDE SEQUENCE</scope>
</reference>
<dbReference type="Proteomes" id="UP000663860">
    <property type="component" value="Unassembled WGS sequence"/>
</dbReference>
<dbReference type="EMBL" id="CAJNON010000048">
    <property type="protein sequence ID" value="CAF0867424.1"/>
    <property type="molecule type" value="Genomic_DNA"/>
</dbReference>
<dbReference type="EMBL" id="CAJNOG010000050">
    <property type="protein sequence ID" value="CAF0845450.1"/>
    <property type="molecule type" value="Genomic_DNA"/>
</dbReference>
<dbReference type="Proteomes" id="UP000663891">
    <property type="component" value="Unassembled WGS sequence"/>
</dbReference>
<name>A0A819FW94_9BILA</name>
<evidence type="ECO:0000313" key="7">
    <source>
        <dbReference type="Proteomes" id="UP000663868"/>
    </source>
</evidence>
<evidence type="ECO:0000313" key="5">
    <source>
        <dbReference type="EMBL" id="CAF3853088.1"/>
    </source>
</evidence>
<evidence type="ECO:0000313" key="3">
    <source>
        <dbReference type="EMBL" id="CAF0867424.1"/>
    </source>
</evidence>
<dbReference type="Proteomes" id="UP000663881">
    <property type="component" value="Unassembled WGS sequence"/>
</dbReference>